<keyword evidence="2" id="KW-1185">Reference proteome</keyword>
<gene>
    <name evidence="1" type="ORF">vBKpMFBKp24_282</name>
</gene>
<evidence type="ECO:0000313" key="2">
    <source>
        <dbReference type="Proteomes" id="UP000596381"/>
    </source>
</evidence>
<organism evidence="1 2">
    <name type="scientific">Klebsiella phage vB_KpM_FBKp24</name>
    <dbReference type="NCBI Taxonomy" id="2801834"/>
    <lineage>
        <taxon>Viruses</taxon>
        <taxon>Duplodnaviria</taxon>
        <taxon>Heunggongvirae</taxon>
        <taxon>Uroviricota</taxon>
        <taxon>Caudoviricetes</taxon>
        <taxon>Chimalliviridae</taxon>
        <taxon>Maaswegvirus</taxon>
        <taxon>Maaswegvirus Kp24</taxon>
    </lineage>
</organism>
<sequence>MLIKIFGVVIATGKDKELFLAPPVNSRPVTEQTEPVNQVALLQYDEKPINAFQGVNNRKNKSQELFLKTIDTFRDLHPITRAISWPDPGDDIFRRTIARKEILEFDRCAKKGWFDICPIRDLVEELNIIKTNSGGLAYKKLHAIHCAHWENIEKDLIKIIPALVSEVFVGVEFPEDKNWTSNNNTF</sequence>
<evidence type="ECO:0000313" key="1">
    <source>
        <dbReference type="EMBL" id="QQV92156.1"/>
    </source>
</evidence>
<accession>A0A7U0J6R1</accession>
<proteinExistence type="predicted"/>
<reference evidence="1 2" key="1">
    <citation type="submission" date="2020-12" db="EMBL/GenBank/DDBJ databases">
        <title>Genomic characterization of four novel bacteriophages infecting Klebsiella pneumoniae.</title>
        <authorList>
            <person name="Estrada Bonilla B."/>
            <person name="Costa A.R."/>
            <person name="van Rossum T."/>
            <person name="Hagedoorn S."/>
            <person name="Wallinga H."/>
            <person name="Xiao M."/>
            <person name="Song W."/>
            <person name="Haas P.-J."/>
            <person name="Nobrega F.L."/>
            <person name="Brouns S.J.J."/>
        </authorList>
    </citation>
    <scope>NUCLEOTIDE SEQUENCE [LARGE SCALE GENOMIC DNA]</scope>
</reference>
<name>A0A7U0J6R1_9CAUD</name>
<dbReference type="EMBL" id="MW394391">
    <property type="protein sequence ID" value="QQV92156.1"/>
    <property type="molecule type" value="Genomic_DNA"/>
</dbReference>
<protein>
    <submittedName>
        <fullName evidence="1">Uncharacterized protein</fullName>
    </submittedName>
</protein>
<dbReference type="Proteomes" id="UP000596381">
    <property type="component" value="Segment"/>
</dbReference>